<proteinExistence type="predicted"/>
<sequence>MYKLYKLKVKKGVDDNLIIFAKPRVGYRKDGKFLEGICLAHIRGRKGTSPKGTSIGDNYPLGYHTKCWGTQQFELLSEEESLTLKSDKNIFEINGDICIRVKGNKNPRGRGKSERGIWQIYKDGEIEFYPYRSTDPDDPRYGICEKRFSDRWTPIKEFKIKNKKPLDA</sequence>
<organism evidence="1">
    <name type="scientific">uncultured marine phage</name>
    <dbReference type="NCBI Taxonomy" id="707152"/>
    <lineage>
        <taxon>Viruses</taxon>
        <taxon>environmental samples</taxon>
    </lineage>
</organism>
<gene>
    <name evidence="1" type="ORF">SLAVMIC_00254</name>
</gene>
<name>A0A8D9FRE0_9VIRU</name>
<reference evidence="1" key="1">
    <citation type="submission" date="2021-06" db="EMBL/GenBank/DDBJ databases">
        <authorList>
            <person name="Gannon L."/>
            <person name="Redgwell R T."/>
            <person name="Michniewski S."/>
            <person name="Harrison D C."/>
            <person name="Millard A."/>
        </authorList>
    </citation>
    <scope>NUCLEOTIDE SEQUENCE</scope>
</reference>
<protein>
    <submittedName>
        <fullName evidence="1">Uncharacterized protein</fullName>
    </submittedName>
</protein>
<dbReference type="EMBL" id="OU342829">
    <property type="protein sequence ID" value="CAG7580113.1"/>
    <property type="molecule type" value="Genomic_DNA"/>
</dbReference>
<accession>A0A8D9FRE0</accession>
<evidence type="ECO:0000313" key="1">
    <source>
        <dbReference type="EMBL" id="CAG7580113.1"/>
    </source>
</evidence>